<evidence type="ECO:0000313" key="1">
    <source>
        <dbReference type="EMBL" id="BAD33740.1"/>
    </source>
</evidence>
<reference evidence="2" key="2">
    <citation type="journal article" date="2008" name="Nucleic Acids Res.">
        <title>The rice annotation project database (RAP-DB): 2008 update.</title>
        <authorList>
            <consortium name="The rice annotation project (RAP)"/>
        </authorList>
    </citation>
    <scope>GENOME REANNOTATION</scope>
    <source>
        <strain evidence="2">cv. Nipponbare</strain>
    </source>
</reference>
<name>Q69NI7_ORYSJ</name>
<proteinExistence type="predicted"/>
<dbReference type="Proteomes" id="UP000000763">
    <property type="component" value="Chromosome 9"/>
</dbReference>
<reference evidence="2" key="1">
    <citation type="journal article" date="2005" name="Nature">
        <title>The map-based sequence of the rice genome.</title>
        <authorList>
            <consortium name="International rice genome sequencing project (IRGSP)"/>
            <person name="Matsumoto T."/>
            <person name="Wu J."/>
            <person name="Kanamori H."/>
            <person name="Katayose Y."/>
            <person name="Fujisawa M."/>
            <person name="Namiki N."/>
            <person name="Mizuno H."/>
            <person name="Yamamoto K."/>
            <person name="Antonio B.A."/>
            <person name="Baba T."/>
            <person name="Sakata K."/>
            <person name="Nagamura Y."/>
            <person name="Aoki H."/>
            <person name="Arikawa K."/>
            <person name="Arita K."/>
            <person name="Bito T."/>
            <person name="Chiden Y."/>
            <person name="Fujitsuka N."/>
            <person name="Fukunaka R."/>
            <person name="Hamada M."/>
            <person name="Harada C."/>
            <person name="Hayashi A."/>
            <person name="Hijishita S."/>
            <person name="Honda M."/>
            <person name="Hosokawa S."/>
            <person name="Ichikawa Y."/>
            <person name="Idonuma A."/>
            <person name="Iijima M."/>
            <person name="Ikeda M."/>
            <person name="Ikeno M."/>
            <person name="Ito K."/>
            <person name="Ito S."/>
            <person name="Ito T."/>
            <person name="Ito Y."/>
            <person name="Ito Y."/>
            <person name="Iwabuchi A."/>
            <person name="Kamiya K."/>
            <person name="Karasawa W."/>
            <person name="Kurita K."/>
            <person name="Katagiri S."/>
            <person name="Kikuta A."/>
            <person name="Kobayashi H."/>
            <person name="Kobayashi N."/>
            <person name="Machita K."/>
            <person name="Maehara T."/>
            <person name="Masukawa M."/>
            <person name="Mizubayashi T."/>
            <person name="Mukai Y."/>
            <person name="Nagasaki H."/>
            <person name="Nagata Y."/>
            <person name="Naito S."/>
            <person name="Nakashima M."/>
            <person name="Nakama Y."/>
            <person name="Nakamichi Y."/>
            <person name="Nakamura M."/>
            <person name="Meguro A."/>
            <person name="Negishi M."/>
            <person name="Ohta I."/>
            <person name="Ohta T."/>
            <person name="Okamoto M."/>
            <person name="Ono N."/>
            <person name="Saji S."/>
            <person name="Sakaguchi M."/>
            <person name="Sakai K."/>
            <person name="Shibata M."/>
            <person name="Shimokawa T."/>
            <person name="Song J."/>
            <person name="Takazaki Y."/>
            <person name="Terasawa K."/>
            <person name="Tsugane M."/>
            <person name="Tsuji K."/>
            <person name="Ueda S."/>
            <person name="Waki K."/>
            <person name="Yamagata H."/>
            <person name="Yamamoto M."/>
            <person name="Yamamoto S."/>
            <person name="Yamane H."/>
            <person name="Yoshiki S."/>
            <person name="Yoshihara R."/>
            <person name="Yukawa K."/>
            <person name="Zhong H."/>
            <person name="Yano M."/>
            <person name="Yuan Q."/>
            <person name="Ouyang S."/>
            <person name="Liu J."/>
            <person name="Jones K.M."/>
            <person name="Gansberger K."/>
            <person name="Moffat K."/>
            <person name="Hill J."/>
            <person name="Bera J."/>
            <person name="Fadrosh D."/>
            <person name="Jin S."/>
            <person name="Johri S."/>
            <person name="Kim M."/>
            <person name="Overton L."/>
            <person name="Reardon M."/>
            <person name="Tsitrin T."/>
            <person name="Vuong H."/>
            <person name="Weaver B."/>
            <person name="Ciecko A."/>
            <person name="Tallon L."/>
            <person name="Jackson J."/>
            <person name="Pai G."/>
            <person name="Aken S.V."/>
            <person name="Utterback T."/>
            <person name="Reidmuller S."/>
            <person name="Feldblyum T."/>
            <person name="Hsiao J."/>
            <person name="Zismann V."/>
            <person name="Iobst S."/>
            <person name="de Vazeille A.R."/>
            <person name="Buell C.R."/>
            <person name="Ying K."/>
            <person name="Li Y."/>
            <person name="Lu T."/>
            <person name="Huang Y."/>
            <person name="Zhao Q."/>
            <person name="Feng Q."/>
            <person name="Zhang L."/>
            <person name="Zhu J."/>
            <person name="Weng Q."/>
            <person name="Mu J."/>
            <person name="Lu Y."/>
            <person name="Fan D."/>
            <person name="Liu Y."/>
            <person name="Guan J."/>
            <person name="Zhang Y."/>
            <person name="Yu S."/>
            <person name="Liu X."/>
            <person name="Zhang Y."/>
            <person name="Hong G."/>
            <person name="Han B."/>
            <person name="Choisne N."/>
            <person name="Demange N."/>
            <person name="Orjeda G."/>
            <person name="Samain S."/>
            <person name="Cattolico L."/>
            <person name="Pelletier E."/>
            <person name="Couloux A."/>
            <person name="Segurens B."/>
            <person name="Wincker P."/>
            <person name="D'Hont A."/>
            <person name="Scarpelli C."/>
            <person name="Weissenbach J."/>
            <person name="Salanoubat M."/>
            <person name="Quetier F."/>
            <person name="Yu Y."/>
            <person name="Kim H.R."/>
            <person name="Rambo T."/>
            <person name="Currie J."/>
            <person name="Collura K."/>
            <person name="Luo M."/>
            <person name="Yang T."/>
            <person name="Ammiraju J.S.S."/>
            <person name="Engler F."/>
            <person name="Soderlund C."/>
            <person name="Wing R.A."/>
            <person name="Palmer L.E."/>
            <person name="de la Bastide M."/>
            <person name="Spiegel L."/>
            <person name="Nascimento L."/>
            <person name="Zutavern T."/>
            <person name="O'Shaughnessy A."/>
            <person name="Dike S."/>
            <person name="Dedhia N."/>
            <person name="Preston R."/>
            <person name="Balija V."/>
            <person name="McCombie W.R."/>
            <person name="Chow T."/>
            <person name="Chen H."/>
            <person name="Chung M."/>
            <person name="Chen C."/>
            <person name="Shaw J."/>
            <person name="Wu H."/>
            <person name="Hsiao K."/>
            <person name="Chao Y."/>
            <person name="Chu M."/>
            <person name="Cheng C."/>
            <person name="Hour A."/>
            <person name="Lee P."/>
            <person name="Lin S."/>
            <person name="Lin Y."/>
            <person name="Liou J."/>
            <person name="Liu S."/>
            <person name="Hsing Y."/>
            <person name="Raghuvanshi S."/>
            <person name="Mohanty A."/>
            <person name="Bharti A.K."/>
            <person name="Gaur A."/>
            <person name="Gupta V."/>
            <person name="Kumar D."/>
            <person name="Ravi V."/>
            <person name="Vij S."/>
            <person name="Kapur A."/>
            <person name="Khurana P."/>
            <person name="Khurana P."/>
            <person name="Khurana J.P."/>
            <person name="Tyagi A.K."/>
            <person name="Gaikwad K."/>
            <person name="Singh A."/>
            <person name="Dalal V."/>
            <person name="Srivastava S."/>
            <person name="Dixit A."/>
            <person name="Pal A.K."/>
            <person name="Ghazi I.A."/>
            <person name="Yadav M."/>
            <person name="Pandit A."/>
            <person name="Bhargava A."/>
            <person name="Sureshbabu K."/>
            <person name="Batra K."/>
            <person name="Sharma T.R."/>
            <person name="Mohapatra T."/>
            <person name="Singh N.K."/>
            <person name="Messing J."/>
            <person name="Nelson A.B."/>
            <person name="Fuks G."/>
            <person name="Kavchok S."/>
            <person name="Keizer G."/>
            <person name="Linton E."/>
            <person name="Llaca V."/>
            <person name="Song R."/>
            <person name="Tanyolac B."/>
            <person name="Young S."/>
            <person name="Ho-Il K."/>
            <person name="Hahn J.H."/>
            <person name="Sangsakoo G."/>
            <person name="Vanavichit A."/>
            <person name="de Mattos Luiz.A.T."/>
            <person name="Zimmer P.D."/>
            <person name="Malone G."/>
            <person name="Dellagostin O."/>
            <person name="de Oliveira A.C."/>
            <person name="Bevan M."/>
            <person name="Bancroft I."/>
            <person name="Minx P."/>
            <person name="Cordum H."/>
            <person name="Wilson R."/>
            <person name="Cheng Z."/>
            <person name="Jin W."/>
            <person name="Jiang J."/>
            <person name="Leong S.A."/>
            <person name="Iwama H."/>
            <person name="Gojobori T."/>
            <person name="Itoh T."/>
            <person name="Niimura Y."/>
            <person name="Fujii Y."/>
            <person name="Habara T."/>
            <person name="Sakai H."/>
            <person name="Sato Y."/>
            <person name="Wilson G."/>
            <person name="Kumar K."/>
            <person name="McCouch S."/>
            <person name="Juretic N."/>
            <person name="Hoen D."/>
            <person name="Wright S."/>
            <person name="Bruskiewich R."/>
            <person name="Bureau T."/>
            <person name="Miyao A."/>
            <person name="Hirochika H."/>
            <person name="Nishikawa T."/>
            <person name="Kadowaki K."/>
            <person name="Sugiura M."/>
            <person name="Burr B."/>
            <person name="Sasaki T."/>
        </authorList>
    </citation>
    <scope>NUCLEOTIDE SEQUENCE [LARGE SCALE GENOMIC DNA]</scope>
    <source>
        <strain evidence="2">cv. Nipponbare</strain>
    </source>
</reference>
<dbReference type="EMBL" id="AP005679">
    <property type="protein sequence ID" value="BAD33740.1"/>
    <property type="molecule type" value="Genomic_DNA"/>
</dbReference>
<gene>
    <name evidence="1" type="primary">OJ1210_A07.15</name>
</gene>
<dbReference type="AlphaFoldDB" id="Q69NI7"/>
<organism evidence="1 2">
    <name type="scientific">Oryza sativa subsp. japonica</name>
    <name type="common">Rice</name>
    <dbReference type="NCBI Taxonomy" id="39947"/>
    <lineage>
        <taxon>Eukaryota</taxon>
        <taxon>Viridiplantae</taxon>
        <taxon>Streptophyta</taxon>
        <taxon>Embryophyta</taxon>
        <taxon>Tracheophyta</taxon>
        <taxon>Spermatophyta</taxon>
        <taxon>Magnoliopsida</taxon>
        <taxon>Liliopsida</taxon>
        <taxon>Poales</taxon>
        <taxon>Poaceae</taxon>
        <taxon>BOP clade</taxon>
        <taxon>Oryzoideae</taxon>
        <taxon>Oryzeae</taxon>
        <taxon>Oryzinae</taxon>
        <taxon>Oryza</taxon>
        <taxon>Oryza sativa</taxon>
    </lineage>
</organism>
<evidence type="ECO:0000313" key="2">
    <source>
        <dbReference type="Proteomes" id="UP000000763"/>
    </source>
</evidence>
<sequence length="79" mass="8882">MVHGFLSGNESCWFSQQNCKRMAAFSSAGRPLTAERRPARVDYWTGVEYFMALLQQKKLQFAPKLLHPFAGSDVNSLAS</sequence>
<accession>Q69NI7</accession>
<protein>
    <submittedName>
        <fullName evidence="1">Uncharacterized protein</fullName>
    </submittedName>
</protein>